<dbReference type="Proteomes" id="UP000064967">
    <property type="component" value="Chromosome"/>
</dbReference>
<organism evidence="1 2">
    <name type="scientific">Labilithrix luteola</name>
    <dbReference type="NCBI Taxonomy" id="1391654"/>
    <lineage>
        <taxon>Bacteria</taxon>
        <taxon>Pseudomonadati</taxon>
        <taxon>Myxococcota</taxon>
        <taxon>Polyangia</taxon>
        <taxon>Polyangiales</taxon>
        <taxon>Labilitrichaceae</taxon>
        <taxon>Labilithrix</taxon>
    </lineage>
</organism>
<evidence type="ECO:0000313" key="1">
    <source>
        <dbReference type="EMBL" id="AKU94780.1"/>
    </source>
</evidence>
<evidence type="ECO:0000313" key="2">
    <source>
        <dbReference type="Proteomes" id="UP000064967"/>
    </source>
</evidence>
<keyword evidence="2" id="KW-1185">Reference proteome</keyword>
<gene>
    <name evidence="1" type="ORF">AKJ09_01444</name>
</gene>
<dbReference type="AlphaFoldDB" id="A0A0K1PMM2"/>
<dbReference type="KEGG" id="llu:AKJ09_01444"/>
<accession>A0A0K1PMM2</accession>
<dbReference type="STRING" id="1391654.AKJ09_01444"/>
<sequence>MSLDVRELKGDLGRALVEQHVSGSSPAAEPPCRARELPGPSVVSCFMRHARWLLGACALHGTMMWGGHGSACMNVVERQLTPVEQILVAENELENGKTGEVISRVRAQFPNVRELGPKAPPLARRALRLFALALVRADGRLDGQLGWTRWANLEWAVQTLEELDALRPNEPRSQADLAEARIYLSRTRAEGVRVLEDLDRRDLLGSPFAYRALARARRVSGDDGGAQAALRRCAMMSTDKLRCSAGRWDDPT</sequence>
<name>A0A0K1PMM2_9BACT</name>
<protein>
    <submittedName>
        <fullName evidence="1">Uncharacterized protein</fullName>
    </submittedName>
</protein>
<dbReference type="EMBL" id="CP012333">
    <property type="protein sequence ID" value="AKU94780.1"/>
    <property type="molecule type" value="Genomic_DNA"/>
</dbReference>
<proteinExistence type="predicted"/>
<reference evidence="1 2" key="1">
    <citation type="submission" date="2015-08" db="EMBL/GenBank/DDBJ databases">
        <authorList>
            <person name="Babu N.S."/>
            <person name="Beckwith C.J."/>
            <person name="Beseler K.G."/>
            <person name="Brison A."/>
            <person name="Carone J.V."/>
            <person name="Caskin T.P."/>
            <person name="Diamond M."/>
            <person name="Durham M.E."/>
            <person name="Foxe J.M."/>
            <person name="Go M."/>
            <person name="Henderson B.A."/>
            <person name="Jones I.B."/>
            <person name="McGettigan J.A."/>
            <person name="Micheletti S.J."/>
            <person name="Nasrallah M.E."/>
            <person name="Ortiz D."/>
            <person name="Piller C.R."/>
            <person name="Privatt S.R."/>
            <person name="Schneider S.L."/>
            <person name="Sharp S."/>
            <person name="Smith T.C."/>
            <person name="Stanton J.D."/>
            <person name="Ullery H.E."/>
            <person name="Wilson R.J."/>
            <person name="Serrano M.G."/>
            <person name="Buck G."/>
            <person name="Lee V."/>
            <person name="Wang Y."/>
            <person name="Carvalho R."/>
            <person name="Voegtly L."/>
            <person name="Shi R."/>
            <person name="Duckworth R."/>
            <person name="Johnson A."/>
            <person name="Loviza R."/>
            <person name="Walstead R."/>
            <person name="Shah Z."/>
            <person name="Kiflezghi M."/>
            <person name="Wade K."/>
            <person name="Ball S.L."/>
            <person name="Bradley K.W."/>
            <person name="Asai D.J."/>
            <person name="Bowman C.A."/>
            <person name="Russell D.A."/>
            <person name="Pope W.H."/>
            <person name="Jacobs-Sera D."/>
            <person name="Hendrix R.W."/>
            <person name="Hatfull G.F."/>
        </authorList>
    </citation>
    <scope>NUCLEOTIDE SEQUENCE [LARGE SCALE GENOMIC DNA]</scope>
    <source>
        <strain evidence="1 2">DSM 27648</strain>
    </source>
</reference>